<dbReference type="EMBL" id="GGEC01085287">
    <property type="protein sequence ID" value="MBX65771.1"/>
    <property type="molecule type" value="Transcribed_RNA"/>
</dbReference>
<reference evidence="1" key="1">
    <citation type="submission" date="2018-02" db="EMBL/GenBank/DDBJ databases">
        <title>Rhizophora mucronata_Transcriptome.</title>
        <authorList>
            <person name="Meera S.P."/>
            <person name="Sreeshan A."/>
            <person name="Augustine A."/>
        </authorList>
    </citation>
    <scope>NUCLEOTIDE SEQUENCE</scope>
    <source>
        <tissue evidence="1">Leaf</tissue>
    </source>
</reference>
<proteinExistence type="predicted"/>
<organism evidence="1">
    <name type="scientific">Rhizophora mucronata</name>
    <name type="common">Asiatic mangrove</name>
    <dbReference type="NCBI Taxonomy" id="61149"/>
    <lineage>
        <taxon>Eukaryota</taxon>
        <taxon>Viridiplantae</taxon>
        <taxon>Streptophyta</taxon>
        <taxon>Embryophyta</taxon>
        <taxon>Tracheophyta</taxon>
        <taxon>Spermatophyta</taxon>
        <taxon>Magnoliopsida</taxon>
        <taxon>eudicotyledons</taxon>
        <taxon>Gunneridae</taxon>
        <taxon>Pentapetalae</taxon>
        <taxon>rosids</taxon>
        <taxon>fabids</taxon>
        <taxon>Malpighiales</taxon>
        <taxon>Rhizophoraceae</taxon>
        <taxon>Rhizophora</taxon>
    </lineage>
</organism>
<accession>A0A2P2QFK4</accession>
<sequence length="28" mass="3414">MRIIFCRARLKFNNLFLCIIAHCIYLEV</sequence>
<evidence type="ECO:0000313" key="1">
    <source>
        <dbReference type="EMBL" id="MBX65771.1"/>
    </source>
</evidence>
<protein>
    <submittedName>
        <fullName evidence="1">Uncharacterized protein</fullName>
    </submittedName>
</protein>
<name>A0A2P2QFK4_RHIMU</name>
<dbReference type="AlphaFoldDB" id="A0A2P2QFK4"/>